<name>A0A0B7A6M5_9EUPU</name>
<keyword evidence="1" id="KW-0694">RNA-binding</keyword>
<dbReference type="AlphaFoldDB" id="A0A0B7A6M5"/>
<feature type="domain" description="RRM" evidence="3">
    <location>
        <begin position="24"/>
        <end position="101"/>
    </location>
</feature>
<dbReference type="InterPro" id="IPR012677">
    <property type="entry name" value="Nucleotide-bd_a/b_plait_sf"/>
</dbReference>
<feature type="compositionally biased region" description="Basic residues" evidence="2">
    <location>
        <begin position="127"/>
        <end position="144"/>
    </location>
</feature>
<dbReference type="PANTHER" id="PTHR23147">
    <property type="entry name" value="SERINE/ARGININE RICH SPLICING FACTOR"/>
    <property type="match status" value="1"/>
</dbReference>
<evidence type="ECO:0000313" key="4">
    <source>
        <dbReference type="EMBL" id="CEK76619.1"/>
    </source>
</evidence>
<evidence type="ECO:0000256" key="2">
    <source>
        <dbReference type="SAM" id="MobiDB-lite"/>
    </source>
</evidence>
<evidence type="ECO:0000259" key="3">
    <source>
        <dbReference type="PROSITE" id="PS50102"/>
    </source>
</evidence>
<dbReference type="EMBL" id="HACG01029754">
    <property type="protein sequence ID" value="CEK76619.1"/>
    <property type="molecule type" value="Transcribed_RNA"/>
</dbReference>
<dbReference type="Pfam" id="PF00076">
    <property type="entry name" value="RRM_1"/>
    <property type="match status" value="1"/>
</dbReference>
<feature type="region of interest" description="Disordered" evidence="2">
    <location>
        <begin position="101"/>
        <end position="286"/>
    </location>
</feature>
<protein>
    <recommendedName>
        <fullName evidence="3">RRM domain-containing protein</fullName>
    </recommendedName>
</protein>
<accession>A0A0B7A6M5</accession>
<dbReference type="GO" id="GO:0003723">
    <property type="term" value="F:RNA binding"/>
    <property type="evidence" value="ECO:0007669"/>
    <property type="project" value="UniProtKB-UniRule"/>
</dbReference>
<evidence type="ECO:0000256" key="1">
    <source>
        <dbReference type="PROSITE-ProRule" id="PRU00176"/>
    </source>
</evidence>
<feature type="compositionally biased region" description="Basic and acidic residues" evidence="2">
    <location>
        <begin position="248"/>
        <end position="265"/>
    </location>
</feature>
<dbReference type="Gene3D" id="3.30.70.330">
    <property type="match status" value="1"/>
</dbReference>
<proteinExistence type="predicted"/>
<feature type="compositionally biased region" description="Polar residues" evidence="2">
    <location>
        <begin position="277"/>
        <end position="286"/>
    </location>
</feature>
<reference evidence="4" key="1">
    <citation type="submission" date="2014-12" db="EMBL/GenBank/DDBJ databases">
        <title>Insight into the proteome of Arion vulgaris.</title>
        <authorList>
            <person name="Aradska J."/>
            <person name="Bulat T."/>
            <person name="Smidak R."/>
            <person name="Sarate P."/>
            <person name="Gangsoo J."/>
            <person name="Sialana F."/>
            <person name="Bilban M."/>
            <person name="Lubec G."/>
        </authorList>
    </citation>
    <scope>NUCLEOTIDE SEQUENCE</scope>
    <source>
        <tissue evidence="4">Skin</tissue>
    </source>
</reference>
<gene>
    <name evidence="4" type="primary">ORF100775</name>
</gene>
<dbReference type="InterPro" id="IPR000504">
    <property type="entry name" value="RRM_dom"/>
</dbReference>
<organism evidence="4">
    <name type="scientific">Arion vulgaris</name>
    <dbReference type="NCBI Taxonomy" id="1028688"/>
    <lineage>
        <taxon>Eukaryota</taxon>
        <taxon>Metazoa</taxon>
        <taxon>Spiralia</taxon>
        <taxon>Lophotrochozoa</taxon>
        <taxon>Mollusca</taxon>
        <taxon>Gastropoda</taxon>
        <taxon>Heterobranchia</taxon>
        <taxon>Euthyneura</taxon>
        <taxon>Panpulmonata</taxon>
        <taxon>Eupulmonata</taxon>
        <taxon>Stylommatophora</taxon>
        <taxon>Helicina</taxon>
        <taxon>Arionoidea</taxon>
        <taxon>Arionidae</taxon>
        <taxon>Arion</taxon>
    </lineage>
</organism>
<dbReference type="SUPFAM" id="SSF54928">
    <property type="entry name" value="RNA-binding domain, RBD"/>
    <property type="match status" value="1"/>
</dbReference>
<feature type="compositionally biased region" description="Low complexity" evidence="2">
    <location>
        <begin position="145"/>
        <end position="157"/>
    </location>
</feature>
<dbReference type="SMART" id="SM00360">
    <property type="entry name" value="RRM"/>
    <property type="match status" value="1"/>
</dbReference>
<feature type="compositionally biased region" description="Polar residues" evidence="2">
    <location>
        <begin position="209"/>
        <end position="220"/>
    </location>
</feature>
<sequence length="286" mass="32588">MSYRNNNNYNQRRSSNDSGHFGGYRVYVGDIGQRIGRTDLEKEFGQYGPVTDVWMGKKHDQNTQDYAFIVYRYPEDADEAVRDRNGRKLCGRVVRVEHAKPIGSVSRRGRGDWRGGNRGYHSQRGNFSRRRSHSRERSGYKRSRSQSPVRSSRTQQSPTDSRRRNDSSLPKKSSKRSSSDSPEPRPSKSKTTKQPSSSPSPPPAPSRSNQRLQDSDSGNASPSPPPQKKKKQRSWSPSESPQAEDEFDARQYQKSQEERGDDKKVKAGKNKGKSYAENDNYSSDDY</sequence>
<dbReference type="PROSITE" id="PS50102">
    <property type="entry name" value="RRM"/>
    <property type="match status" value="1"/>
</dbReference>
<dbReference type="InterPro" id="IPR035979">
    <property type="entry name" value="RBD_domain_sf"/>
</dbReference>
<dbReference type="InterPro" id="IPR050907">
    <property type="entry name" value="SRSF"/>
</dbReference>